<dbReference type="Proteomes" id="UP000076927">
    <property type="component" value="Chromosome"/>
</dbReference>
<dbReference type="InterPro" id="IPR040026">
    <property type="entry name" value="FliD"/>
</dbReference>
<evidence type="ECO:0000256" key="1">
    <source>
        <dbReference type="ARBA" id="ARBA00009764"/>
    </source>
</evidence>
<dbReference type="InterPro" id="IPR003481">
    <property type="entry name" value="FliD_N"/>
</dbReference>
<dbReference type="EMBL" id="CP011388">
    <property type="protein sequence ID" value="ANE46714.1"/>
    <property type="molecule type" value="Genomic_DNA"/>
</dbReference>
<gene>
    <name evidence="8" type="ORF">SY83_11015</name>
</gene>
<dbReference type="PATRIC" id="fig|1178515.4.peg.2211"/>
<accession>A0A172TII8</accession>
<evidence type="ECO:0000313" key="9">
    <source>
        <dbReference type="Proteomes" id="UP000076927"/>
    </source>
</evidence>
<proteinExistence type="inferred from homology"/>
<dbReference type="GO" id="GO:0009421">
    <property type="term" value="C:bacterial-type flagellum filament cap"/>
    <property type="evidence" value="ECO:0007669"/>
    <property type="project" value="InterPro"/>
</dbReference>
<dbReference type="GO" id="GO:0009424">
    <property type="term" value="C:bacterial-type flagellum hook"/>
    <property type="evidence" value="ECO:0007669"/>
    <property type="project" value="UniProtKB-UniRule"/>
</dbReference>
<dbReference type="GO" id="GO:0005576">
    <property type="term" value="C:extracellular region"/>
    <property type="evidence" value="ECO:0007669"/>
    <property type="project" value="UniProtKB-SubCell"/>
</dbReference>
<evidence type="ECO:0000256" key="5">
    <source>
        <dbReference type="RuleBase" id="RU362066"/>
    </source>
</evidence>
<dbReference type="RefSeq" id="WP_068606451.1">
    <property type="nucleotide sequence ID" value="NZ_CP011388.1"/>
</dbReference>
<protein>
    <recommendedName>
        <fullName evidence="5">Flagellar hook-associated protein 2</fullName>
        <shortName evidence="5">HAP2</shortName>
    </recommendedName>
    <alternativeName>
        <fullName evidence="5">Flagellar cap protein</fullName>
    </alternativeName>
</protein>
<dbReference type="PANTHER" id="PTHR30288">
    <property type="entry name" value="FLAGELLAR CAP/ASSEMBLY PROTEIN FLID"/>
    <property type="match status" value="1"/>
</dbReference>
<dbReference type="PANTHER" id="PTHR30288:SF0">
    <property type="entry name" value="FLAGELLAR HOOK-ASSOCIATED PROTEIN 2"/>
    <property type="match status" value="1"/>
</dbReference>
<keyword evidence="3" id="KW-0175">Coiled coil</keyword>
<keyword evidence="4 5" id="KW-0975">Bacterial flagellum</keyword>
<evidence type="ECO:0000313" key="8">
    <source>
        <dbReference type="EMBL" id="ANE46714.1"/>
    </source>
</evidence>
<keyword evidence="5" id="KW-0964">Secreted</keyword>
<dbReference type="STRING" id="1178515.SY83_11015"/>
<keyword evidence="9" id="KW-1185">Reference proteome</keyword>
<dbReference type="AlphaFoldDB" id="A0A172TII8"/>
<reference evidence="8 9" key="1">
    <citation type="submission" date="2015-01" db="EMBL/GenBank/DDBJ databases">
        <title>Paenibacillus swuensis/DY6/whole genome sequencing.</title>
        <authorList>
            <person name="Kim M.K."/>
            <person name="Srinivasan S."/>
            <person name="Lee J.-J."/>
        </authorList>
    </citation>
    <scope>NUCLEOTIDE SEQUENCE [LARGE SCALE GENOMIC DNA]</scope>
    <source>
        <strain evidence="8 9">DY6</strain>
    </source>
</reference>
<evidence type="ECO:0000259" key="7">
    <source>
        <dbReference type="Pfam" id="PF07195"/>
    </source>
</evidence>
<name>A0A172TII8_9BACL</name>
<dbReference type="Pfam" id="PF07195">
    <property type="entry name" value="FliD_C"/>
    <property type="match status" value="1"/>
</dbReference>
<feature type="domain" description="Flagellar hook-associated protein 2 C-terminal" evidence="7">
    <location>
        <begin position="218"/>
        <end position="484"/>
    </location>
</feature>
<comment type="similarity">
    <text evidence="1 5">Belongs to the FliD family.</text>
</comment>
<feature type="domain" description="Flagellar hook-associated protein 2 N-terminal" evidence="6">
    <location>
        <begin position="8"/>
        <end position="105"/>
    </location>
</feature>
<organism evidence="8 9">
    <name type="scientific">Paenibacillus swuensis</name>
    <dbReference type="NCBI Taxonomy" id="1178515"/>
    <lineage>
        <taxon>Bacteria</taxon>
        <taxon>Bacillati</taxon>
        <taxon>Bacillota</taxon>
        <taxon>Bacilli</taxon>
        <taxon>Bacillales</taxon>
        <taxon>Paenibacillaceae</taxon>
        <taxon>Paenibacillus</taxon>
    </lineage>
</organism>
<comment type="function">
    <text evidence="5">Required for morphogenesis and for the elongation of the flagellar filament by facilitating polymerization of the flagellin monomers at the tip of growing filament. Forms a capping structure, which prevents flagellin subunits (transported through the central channel of the flagellum) from leaking out without polymerization at the distal end.</text>
</comment>
<evidence type="ECO:0000256" key="2">
    <source>
        <dbReference type="ARBA" id="ARBA00011255"/>
    </source>
</evidence>
<dbReference type="KEGG" id="pswu:SY83_11015"/>
<sequence>MRITGMSSGMDIDSIVKDLMKAHRVPIDRLGQKKQVLEWQREEYRQMNSKLVDFRNNKLFNYSLNSSIDTKKATVTGETAALTAASTKSAVEGSLTIRVNELAKSGSVVSNGAGIDPTASTTATLQNLIDNGKMADFSGSITVNGAPITIDKATDTINSLLSKINTNAAAKASAFYDTATGKLSITSKETGKINGTGEVTLSGALLTSSFNMTNVTLGDDAQLEINGIATTRSSNIFSINGVEVTLKAKTVADPTEIKVSKDVDAIVNTIKSFINDYNDLLSTMSDKVKEERNRNVLPLTKEQRDDMKEDEVTRWESKAKSGLLRNEALLTKTINDVRASTNKPVTIGAETVTLGMLGIETGKYFENGKLYLKDENKLREMLEDNPTKVMSFFTQQSGSVSSKGLFERMRDDIQISLNAISSKAGTSAFTSSLTQPFSSESMIGKDLKQLTDQMIQKDSKLSDLENNYYKKFNAMEQAMNKYQSQSAYLANALG</sequence>
<dbReference type="GO" id="GO:0007155">
    <property type="term" value="P:cell adhesion"/>
    <property type="evidence" value="ECO:0007669"/>
    <property type="project" value="InterPro"/>
</dbReference>
<dbReference type="OrthoDB" id="9776025at2"/>
<dbReference type="InterPro" id="IPR010809">
    <property type="entry name" value="FliD_C"/>
</dbReference>
<comment type="subunit">
    <text evidence="2 5">Homopentamer.</text>
</comment>
<evidence type="ECO:0000259" key="6">
    <source>
        <dbReference type="Pfam" id="PF02465"/>
    </source>
</evidence>
<evidence type="ECO:0000256" key="3">
    <source>
        <dbReference type="ARBA" id="ARBA00023054"/>
    </source>
</evidence>
<dbReference type="GO" id="GO:0071973">
    <property type="term" value="P:bacterial-type flagellum-dependent cell motility"/>
    <property type="evidence" value="ECO:0007669"/>
    <property type="project" value="TreeGrafter"/>
</dbReference>
<evidence type="ECO:0000256" key="4">
    <source>
        <dbReference type="ARBA" id="ARBA00023143"/>
    </source>
</evidence>
<dbReference type="Pfam" id="PF02465">
    <property type="entry name" value="FliD_N"/>
    <property type="match status" value="1"/>
</dbReference>
<comment type="subcellular location">
    <subcellularLocation>
        <location evidence="5">Secreted</location>
    </subcellularLocation>
    <subcellularLocation>
        <location evidence="5">Bacterial flagellum</location>
    </subcellularLocation>
</comment>